<dbReference type="RefSeq" id="XP_060357910.1">
    <property type="nucleotide sequence ID" value="XM_060509668.1"/>
</dbReference>
<evidence type="ECO:0000313" key="2">
    <source>
        <dbReference type="Proteomes" id="UP001244207"/>
    </source>
</evidence>
<comment type="caution">
    <text evidence="1">The sequence shown here is derived from an EMBL/GenBank/DDBJ whole genome shotgun (WGS) entry which is preliminary data.</text>
</comment>
<dbReference type="GeneID" id="85393567"/>
<dbReference type="Proteomes" id="UP001244207">
    <property type="component" value="Unassembled WGS sequence"/>
</dbReference>
<dbReference type="AlphaFoldDB" id="A0AAD8XBI4"/>
<protein>
    <submittedName>
        <fullName evidence="1">Uncharacterized protein</fullName>
    </submittedName>
</protein>
<organism evidence="1 2">
    <name type="scientific">Glomerella acutata</name>
    <name type="common">Colletotrichum acutatum</name>
    <dbReference type="NCBI Taxonomy" id="27357"/>
    <lineage>
        <taxon>Eukaryota</taxon>
        <taxon>Fungi</taxon>
        <taxon>Dikarya</taxon>
        <taxon>Ascomycota</taxon>
        <taxon>Pezizomycotina</taxon>
        <taxon>Sordariomycetes</taxon>
        <taxon>Hypocreomycetidae</taxon>
        <taxon>Glomerellales</taxon>
        <taxon>Glomerellaceae</taxon>
        <taxon>Colletotrichum</taxon>
        <taxon>Colletotrichum acutatum species complex</taxon>
    </lineage>
</organism>
<dbReference type="EMBL" id="JAHMHS010000221">
    <property type="protein sequence ID" value="KAK1706782.1"/>
    <property type="molecule type" value="Genomic_DNA"/>
</dbReference>
<name>A0AAD8XBI4_GLOAC</name>
<gene>
    <name evidence="1" type="ORF">BDZ83DRAFT_643386</name>
</gene>
<sequence length="63" mass="7254">MKSYAVVYLEARALAPVRSPMTTSCSCRRASESQPRQKTNLVASVRSRFRGDSDMRIWFYGMF</sequence>
<accession>A0AAD8XBI4</accession>
<reference evidence="1" key="1">
    <citation type="submission" date="2021-12" db="EMBL/GenBank/DDBJ databases">
        <title>Comparative genomics, transcriptomics and evolutionary studies reveal genomic signatures of adaptation to plant cell wall in hemibiotrophic fungi.</title>
        <authorList>
            <consortium name="DOE Joint Genome Institute"/>
            <person name="Baroncelli R."/>
            <person name="Diaz J.F."/>
            <person name="Benocci T."/>
            <person name="Peng M."/>
            <person name="Battaglia E."/>
            <person name="Haridas S."/>
            <person name="Andreopoulos W."/>
            <person name="Labutti K."/>
            <person name="Pangilinan J."/>
            <person name="Floch G.L."/>
            <person name="Makela M.R."/>
            <person name="Henrissat B."/>
            <person name="Grigoriev I.V."/>
            <person name="Crouch J.A."/>
            <person name="De Vries R.P."/>
            <person name="Sukno S.A."/>
            <person name="Thon M.R."/>
        </authorList>
    </citation>
    <scope>NUCLEOTIDE SEQUENCE</scope>
    <source>
        <strain evidence="1">CBS 112980</strain>
    </source>
</reference>
<evidence type="ECO:0000313" key="1">
    <source>
        <dbReference type="EMBL" id="KAK1706782.1"/>
    </source>
</evidence>
<proteinExistence type="predicted"/>
<keyword evidence="2" id="KW-1185">Reference proteome</keyword>